<evidence type="ECO:0000313" key="2">
    <source>
        <dbReference type="EMBL" id="SNV75510.1"/>
    </source>
</evidence>
<dbReference type="RefSeq" id="WP_095089151.1">
    <property type="nucleotide sequence ID" value="NZ_BMDM01000001.1"/>
</dbReference>
<dbReference type="KEGG" id="sste:SAMEA4384403_2021"/>
<feature type="transmembrane region" description="Helical" evidence="1">
    <location>
        <begin position="29"/>
        <end position="46"/>
    </location>
</feature>
<gene>
    <name evidence="2" type="ORF">SAMEA4384403_02021</name>
</gene>
<keyword evidence="1" id="KW-1133">Transmembrane helix</keyword>
<feature type="transmembrane region" description="Helical" evidence="1">
    <location>
        <begin position="5"/>
        <end position="23"/>
    </location>
</feature>
<dbReference type="EMBL" id="LT906462">
    <property type="protein sequence ID" value="SNV75510.1"/>
    <property type="molecule type" value="Genomic_DNA"/>
</dbReference>
<evidence type="ECO:0000256" key="1">
    <source>
        <dbReference type="SAM" id="Phobius"/>
    </source>
</evidence>
<dbReference type="AlphaFoldDB" id="A0A239ZXB2"/>
<accession>A0A239ZXB2</accession>
<keyword evidence="1" id="KW-0812">Transmembrane</keyword>
<dbReference type="Proteomes" id="UP000242084">
    <property type="component" value="Chromosome 1"/>
</dbReference>
<reference evidence="2 3" key="1">
    <citation type="submission" date="2017-06" db="EMBL/GenBank/DDBJ databases">
        <authorList>
            <consortium name="Pathogen Informatics"/>
        </authorList>
    </citation>
    <scope>NUCLEOTIDE SEQUENCE [LARGE SCALE GENOMIC DNA]</scope>
    <source>
        <strain evidence="2 3">NCTC13839</strain>
    </source>
</reference>
<organism evidence="2 3">
    <name type="scientific">Mammaliicoccus stepanovicii</name>
    <dbReference type="NCBI Taxonomy" id="643214"/>
    <lineage>
        <taxon>Bacteria</taxon>
        <taxon>Bacillati</taxon>
        <taxon>Bacillota</taxon>
        <taxon>Bacilli</taxon>
        <taxon>Bacillales</taxon>
        <taxon>Staphylococcaceae</taxon>
        <taxon>Mammaliicoccus</taxon>
    </lineage>
</organism>
<evidence type="ECO:0000313" key="3">
    <source>
        <dbReference type="Proteomes" id="UP000242084"/>
    </source>
</evidence>
<protein>
    <submittedName>
        <fullName evidence="2">Uncharacterized protein</fullName>
    </submittedName>
</protein>
<keyword evidence="3" id="KW-1185">Reference proteome</keyword>
<keyword evidence="1" id="KW-0472">Membrane</keyword>
<proteinExistence type="predicted"/>
<sequence>MTKYLCLIAMMSILGITLMLIGLSTIQAIYFACLLSSITCWGLILLSEIKRPQVAPTTKGHKNN</sequence>
<name>A0A239ZXB2_9STAP</name>